<proteinExistence type="inferred from homology"/>
<dbReference type="eggNOG" id="COG1175">
    <property type="taxonomic scope" value="Bacteria"/>
</dbReference>
<sequence length="299" mass="33032">MKKILENKLYIFILSLPALVLFSGFVLYPMLYSGLMSLQKTDGLTKATFAGMSNFIRLFTDEAFLRANSASFGLSLLAVIFNALLATAVAVLVCGLDTKIQFFLRTAFMIPLVLSISVISQLWLTIYHADWGMLNQFLRIIGLDFLQNEWLINPKTAMICVAVVGMWWMFGMDFLMISSAIESIPAQYFEAAQLDGAGLWQIISTITLPLILPVLKTCVTISAIGGLFTFPQVFIMTGGGPGDLTQTVMMYMYRQAFSNQRYGMAAAVGVIVILETCILLGLIGLLFKKLGCEEIEASR</sequence>
<dbReference type="HOGENOM" id="CLU_016047_0_0_12"/>
<dbReference type="STRING" id="1125699.HMPREF9194_00154"/>
<dbReference type="PATRIC" id="fig|1125699.3.peg.150"/>
<organism evidence="9 10">
    <name type="scientific">Treponema maltophilum ATCC 51939</name>
    <dbReference type="NCBI Taxonomy" id="1125699"/>
    <lineage>
        <taxon>Bacteria</taxon>
        <taxon>Pseudomonadati</taxon>
        <taxon>Spirochaetota</taxon>
        <taxon>Spirochaetia</taxon>
        <taxon>Spirochaetales</taxon>
        <taxon>Treponemataceae</taxon>
        <taxon>Treponema</taxon>
    </lineage>
</organism>
<evidence type="ECO:0000313" key="10">
    <source>
        <dbReference type="Proteomes" id="UP000014541"/>
    </source>
</evidence>
<evidence type="ECO:0000256" key="4">
    <source>
        <dbReference type="ARBA" id="ARBA00022692"/>
    </source>
</evidence>
<protein>
    <recommendedName>
        <fullName evidence="8">ABC transmembrane type-1 domain-containing protein</fullName>
    </recommendedName>
</protein>
<dbReference type="GO" id="GO:0055085">
    <property type="term" value="P:transmembrane transport"/>
    <property type="evidence" value="ECO:0007669"/>
    <property type="project" value="InterPro"/>
</dbReference>
<keyword evidence="4 7" id="KW-0812">Transmembrane</keyword>
<evidence type="ECO:0000313" key="9">
    <source>
        <dbReference type="EMBL" id="EPF32160.1"/>
    </source>
</evidence>
<dbReference type="Proteomes" id="UP000014541">
    <property type="component" value="Unassembled WGS sequence"/>
</dbReference>
<feature type="transmembrane region" description="Helical" evidence="7">
    <location>
        <begin position="221"/>
        <end position="241"/>
    </location>
</feature>
<evidence type="ECO:0000259" key="8">
    <source>
        <dbReference type="PROSITE" id="PS50928"/>
    </source>
</evidence>
<dbReference type="PROSITE" id="PS50928">
    <property type="entry name" value="ABC_TM1"/>
    <property type="match status" value="1"/>
</dbReference>
<evidence type="ECO:0000256" key="1">
    <source>
        <dbReference type="ARBA" id="ARBA00004651"/>
    </source>
</evidence>
<evidence type="ECO:0000256" key="7">
    <source>
        <dbReference type="RuleBase" id="RU363032"/>
    </source>
</evidence>
<dbReference type="InterPro" id="IPR051393">
    <property type="entry name" value="ABC_transporter_permease"/>
</dbReference>
<keyword evidence="2 7" id="KW-0813">Transport</keyword>
<keyword evidence="5 7" id="KW-1133">Transmembrane helix</keyword>
<dbReference type="Pfam" id="PF00528">
    <property type="entry name" value="BPD_transp_1"/>
    <property type="match status" value="1"/>
</dbReference>
<dbReference type="PANTHER" id="PTHR30193:SF37">
    <property type="entry name" value="INNER MEMBRANE ABC TRANSPORTER PERMEASE PROTEIN YCJO"/>
    <property type="match status" value="1"/>
</dbReference>
<feature type="transmembrane region" description="Helical" evidence="7">
    <location>
        <begin position="262"/>
        <end position="287"/>
    </location>
</feature>
<dbReference type="PANTHER" id="PTHR30193">
    <property type="entry name" value="ABC TRANSPORTER PERMEASE PROTEIN"/>
    <property type="match status" value="1"/>
</dbReference>
<feature type="transmembrane region" description="Helical" evidence="7">
    <location>
        <begin position="9"/>
        <end position="31"/>
    </location>
</feature>
<feature type="transmembrane region" description="Helical" evidence="7">
    <location>
        <begin position="108"/>
        <end position="129"/>
    </location>
</feature>
<dbReference type="AlphaFoldDB" id="S3K3T1"/>
<evidence type="ECO:0000256" key="5">
    <source>
        <dbReference type="ARBA" id="ARBA00022989"/>
    </source>
</evidence>
<dbReference type="RefSeq" id="WP_016524457.1">
    <property type="nucleotide sequence ID" value="NZ_KE332518.1"/>
</dbReference>
<dbReference type="OrthoDB" id="42781at2"/>
<comment type="similarity">
    <text evidence="7">Belongs to the binding-protein-dependent transport system permease family.</text>
</comment>
<comment type="caution">
    <text evidence="9">The sequence shown here is derived from an EMBL/GenBank/DDBJ whole genome shotgun (WGS) entry which is preliminary data.</text>
</comment>
<keyword evidence="3" id="KW-1003">Cell membrane</keyword>
<comment type="subcellular location">
    <subcellularLocation>
        <location evidence="1 7">Cell membrane</location>
        <topology evidence="1 7">Multi-pass membrane protein</topology>
    </subcellularLocation>
</comment>
<dbReference type="Gene3D" id="1.10.3720.10">
    <property type="entry name" value="MetI-like"/>
    <property type="match status" value="1"/>
</dbReference>
<dbReference type="CDD" id="cd06261">
    <property type="entry name" value="TM_PBP2"/>
    <property type="match status" value="1"/>
</dbReference>
<feature type="transmembrane region" description="Helical" evidence="7">
    <location>
        <begin position="72"/>
        <end position="96"/>
    </location>
</feature>
<name>S3K3T1_TREMA</name>
<accession>S3K3T1</accession>
<keyword evidence="10" id="KW-1185">Reference proteome</keyword>
<dbReference type="InterPro" id="IPR000515">
    <property type="entry name" value="MetI-like"/>
</dbReference>
<evidence type="ECO:0000256" key="2">
    <source>
        <dbReference type="ARBA" id="ARBA00022448"/>
    </source>
</evidence>
<evidence type="ECO:0000256" key="6">
    <source>
        <dbReference type="ARBA" id="ARBA00023136"/>
    </source>
</evidence>
<reference evidence="9 10" key="1">
    <citation type="submission" date="2013-04" db="EMBL/GenBank/DDBJ databases">
        <title>The Genome Sequence of Treponema maltophilum ATCC 51939.</title>
        <authorList>
            <consortium name="The Broad Institute Genomics Platform"/>
            <person name="Earl A."/>
            <person name="Ward D."/>
            <person name="Feldgarden M."/>
            <person name="Gevers D."/>
            <person name="Leonetti C."/>
            <person name="Blanton J.M."/>
            <person name="Dewhirst F.E."/>
            <person name="Izard J."/>
            <person name="Walker B."/>
            <person name="Young S."/>
            <person name="Zeng Q."/>
            <person name="Gargeya S."/>
            <person name="Fitzgerald M."/>
            <person name="Haas B."/>
            <person name="Abouelleil A."/>
            <person name="Allen A.W."/>
            <person name="Alvarado L."/>
            <person name="Arachchi H.M."/>
            <person name="Berlin A.M."/>
            <person name="Chapman S.B."/>
            <person name="Gainer-Dewar J."/>
            <person name="Goldberg J."/>
            <person name="Griggs A."/>
            <person name="Gujja S."/>
            <person name="Hansen M."/>
            <person name="Howarth C."/>
            <person name="Imamovic A."/>
            <person name="Ireland A."/>
            <person name="Larimer J."/>
            <person name="McCowan C."/>
            <person name="Murphy C."/>
            <person name="Pearson M."/>
            <person name="Poon T.W."/>
            <person name="Priest M."/>
            <person name="Roberts A."/>
            <person name="Saif S."/>
            <person name="Shea T."/>
            <person name="Sisk P."/>
            <person name="Sykes S."/>
            <person name="Wortman J."/>
            <person name="Nusbaum C."/>
            <person name="Birren B."/>
        </authorList>
    </citation>
    <scope>NUCLEOTIDE SEQUENCE [LARGE SCALE GENOMIC DNA]</scope>
    <source>
        <strain evidence="9 10">ATCC 51939</strain>
    </source>
</reference>
<keyword evidence="6 7" id="KW-0472">Membrane</keyword>
<feature type="transmembrane region" description="Helical" evidence="7">
    <location>
        <begin position="197"/>
        <end position="215"/>
    </location>
</feature>
<feature type="transmembrane region" description="Helical" evidence="7">
    <location>
        <begin position="156"/>
        <end position="176"/>
    </location>
</feature>
<gene>
    <name evidence="9" type="ORF">HMPREF9194_00154</name>
</gene>
<feature type="domain" description="ABC transmembrane type-1" evidence="8">
    <location>
        <begin position="68"/>
        <end position="283"/>
    </location>
</feature>
<dbReference type="InterPro" id="IPR035906">
    <property type="entry name" value="MetI-like_sf"/>
</dbReference>
<dbReference type="EMBL" id="ATFF01000002">
    <property type="protein sequence ID" value="EPF32160.1"/>
    <property type="molecule type" value="Genomic_DNA"/>
</dbReference>
<evidence type="ECO:0000256" key="3">
    <source>
        <dbReference type="ARBA" id="ARBA00022475"/>
    </source>
</evidence>
<dbReference type="SUPFAM" id="SSF161098">
    <property type="entry name" value="MetI-like"/>
    <property type="match status" value="1"/>
</dbReference>
<dbReference type="GO" id="GO:0005886">
    <property type="term" value="C:plasma membrane"/>
    <property type="evidence" value="ECO:0007669"/>
    <property type="project" value="UniProtKB-SubCell"/>
</dbReference>